<dbReference type="EMBL" id="RBWE01000001">
    <property type="protein sequence ID" value="RKO65735.1"/>
    <property type="molecule type" value="Genomic_DNA"/>
</dbReference>
<dbReference type="Pfam" id="PF02452">
    <property type="entry name" value="PemK_toxin"/>
    <property type="match status" value="1"/>
</dbReference>
<evidence type="ECO:0000313" key="5">
    <source>
        <dbReference type="Proteomes" id="UP000271256"/>
    </source>
</evidence>
<dbReference type="AlphaFoldDB" id="A0A494WXV4"/>
<evidence type="ECO:0000256" key="2">
    <source>
        <dbReference type="ARBA" id="ARBA00022649"/>
    </source>
</evidence>
<dbReference type="SUPFAM" id="SSF50118">
    <property type="entry name" value="Cell growth inhibitor/plasmid maintenance toxic component"/>
    <property type="match status" value="1"/>
</dbReference>
<organism evidence="4 5">
    <name type="scientific">Desulfofundulus salinus</name>
    <dbReference type="NCBI Taxonomy" id="2419843"/>
    <lineage>
        <taxon>Bacteria</taxon>
        <taxon>Bacillati</taxon>
        <taxon>Bacillota</taxon>
        <taxon>Clostridia</taxon>
        <taxon>Eubacteriales</taxon>
        <taxon>Peptococcaceae</taxon>
        <taxon>Desulfofundulus</taxon>
    </lineage>
</organism>
<proteinExistence type="inferred from homology"/>
<sequence length="143" mass="15674">MRPPDSTTSRTGKTRNLTSFTARNGKKRTNARSGFRPGDVVVVKDMPYKDIPGGKTRPSVVLSSYEHNKARQDLVVAKISGSAVAGKWDLKIERWLEAGLKKPSKVVCDHITVVSKVSVRTIGRLDAETLAGVREKITLLFGL</sequence>
<dbReference type="Proteomes" id="UP000271256">
    <property type="component" value="Unassembled WGS sequence"/>
</dbReference>
<protein>
    <submittedName>
        <fullName evidence="4">Type II toxin-antitoxin system PemK/MazF family toxin</fullName>
    </submittedName>
</protein>
<accession>A0A494WXV4</accession>
<dbReference type="OrthoDB" id="1999564at2"/>
<keyword evidence="2" id="KW-1277">Toxin-antitoxin system</keyword>
<dbReference type="InterPro" id="IPR011067">
    <property type="entry name" value="Plasmid_toxin/cell-grow_inhib"/>
</dbReference>
<evidence type="ECO:0000313" key="4">
    <source>
        <dbReference type="EMBL" id="RKO65735.1"/>
    </source>
</evidence>
<feature type="compositionally biased region" description="Polar residues" evidence="3">
    <location>
        <begin position="1"/>
        <end position="22"/>
    </location>
</feature>
<dbReference type="Gene3D" id="2.30.30.110">
    <property type="match status" value="1"/>
</dbReference>
<comment type="caution">
    <text evidence="4">The sequence shown here is derived from an EMBL/GenBank/DDBJ whole genome shotgun (WGS) entry which is preliminary data.</text>
</comment>
<feature type="region of interest" description="Disordered" evidence="3">
    <location>
        <begin position="1"/>
        <end position="36"/>
    </location>
</feature>
<evidence type="ECO:0000256" key="3">
    <source>
        <dbReference type="SAM" id="MobiDB-lite"/>
    </source>
</evidence>
<evidence type="ECO:0000256" key="1">
    <source>
        <dbReference type="ARBA" id="ARBA00007521"/>
    </source>
</evidence>
<comment type="similarity">
    <text evidence="1">Belongs to the PemK/MazF family.</text>
</comment>
<reference evidence="4 5" key="1">
    <citation type="submission" date="2018-10" db="EMBL/GenBank/DDBJ databases">
        <authorList>
            <person name="Grouzdev D.S."/>
            <person name="Krutkina M.S."/>
            <person name="Tourova T.P."/>
            <person name="Nazina T.N."/>
        </authorList>
    </citation>
    <scope>NUCLEOTIDE SEQUENCE [LARGE SCALE GENOMIC DNA]</scope>
    <source>
        <strain evidence="4 5">435</strain>
    </source>
</reference>
<name>A0A494WXV4_9FIRM</name>
<keyword evidence="5" id="KW-1185">Reference proteome</keyword>
<dbReference type="InterPro" id="IPR003477">
    <property type="entry name" value="PemK-like"/>
</dbReference>
<dbReference type="GO" id="GO:0003677">
    <property type="term" value="F:DNA binding"/>
    <property type="evidence" value="ECO:0007669"/>
    <property type="project" value="InterPro"/>
</dbReference>
<gene>
    <name evidence="4" type="ORF">D7024_01295</name>
</gene>